<gene>
    <name evidence="2" type="ORF">MKZ38_003825</name>
</gene>
<dbReference type="AlphaFoldDB" id="A0AAD5WRI9"/>
<protein>
    <submittedName>
        <fullName evidence="2">Uncharacterized protein</fullName>
    </submittedName>
</protein>
<evidence type="ECO:0000313" key="2">
    <source>
        <dbReference type="EMBL" id="KAJ2898580.1"/>
    </source>
</evidence>
<comment type="caution">
    <text evidence="2">The sequence shown here is derived from an EMBL/GenBank/DDBJ whole genome shotgun (WGS) entry which is preliminary data.</text>
</comment>
<reference evidence="2" key="1">
    <citation type="submission" date="2022-07" db="EMBL/GenBank/DDBJ databases">
        <title>Draft genome sequence of Zalerion maritima ATCC 34329, a (micro)plastics degrading marine fungus.</title>
        <authorList>
            <person name="Paco A."/>
            <person name="Goncalves M.F.M."/>
            <person name="Rocha-Santos T.A.P."/>
            <person name="Alves A."/>
        </authorList>
    </citation>
    <scope>NUCLEOTIDE SEQUENCE</scope>
    <source>
        <strain evidence="2">ATCC 34329</strain>
    </source>
</reference>
<accession>A0AAD5WRI9</accession>
<organism evidence="2 3">
    <name type="scientific">Zalerion maritima</name>
    <dbReference type="NCBI Taxonomy" id="339359"/>
    <lineage>
        <taxon>Eukaryota</taxon>
        <taxon>Fungi</taxon>
        <taxon>Dikarya</taxon>
        <taxon>Ascomycota</taxon>
        <taxon>Pezizomycotina</taxon>
        <taxon>Sordariomycetes</taxon>
        <taxon>Lulworthiomycetidae</taxon>
        <taxon>Lulworthiales</taxon>
        <taxon>Lulworthiaceae</taxon>
        <taxon>Zalerion</taxon>
    </lineage>
</organism>
<dbReference type="Proteomes" id="UP001201980">
    <property type="component" value="Unassembled WGS sequence"/>
</dbReference>
<keyword evidence="3" id="KW-1185">Reference proteome</keyword>
<sequence length="244" mass="25298">MKPVSHILAAALSAGALAHSGEHHGGDYDHHHSTYYSGTVYTYPYSGGTGYYYSSQDPSMTVPPYTYSHTHSDCTTYTSSGSVYTSYYTSPYSSYTGSSSCPTITSTASICSTCVFPECIGIVTQTSHCGCPSAAATTTVTYDCDTPCEDFGITCAATTYTVIAAEGCEASATATESATGTETETGEVTVTDLETFPTVVVSETGATTFATATEEGGSSSTSIPVASGITENAAPGRVRPFFAW</sequence>
<dbReference type="EMBL" id="JAKWBI020000225">
    <property type="protein sequence ID" value="KAJ2898580.1"/>
    <property type="molecule type" value="Genomic_DNA"/>
</dbReference>
<keyword evidence="1" id="KW-0732">Signal</keyword>
<evidence type="ECO:0000256" key="1">
    <source>
        <dbReference type="SAM" id="SignalP"/>
    </source>
</evidence>
<proteinExistence type="predicted"/>
<evidence type="ECO:0000313" key="3">
    <source>
        <dbReference type="Proteomes" id="UP001201980"/>
    </source>
</evidence>
<feature type="signal peptide" evidence="1">
    <location>
        <begin position="1"/>
        <end position="18"/>
    </location>
</feature>
<name>A0AAD5WRI9_9PEZI</name>
<feature type="chain" id="PRO_5042192090" evidence="1">
    <location>
        <begin position="19"/>
        <end position="244"/>
    </location>
</feature>